<gene>
    <name evidence="11" type="ORF">LAFE_0G08878G</name>
</gene>
<dbReference type="GO" id="GO:0015031">
    <property type="term" value="P:protein transport"/>
    <property type="evidence" value="ECO:0007669"/>
    <property type="project" value="UniProtKB-KW"/>
</dbReference>
<comment type="subcellular location">
    <subcellularLocation>
        <location evidence="1 7">Preautophagosomal structure membrane</location>
        <topology evidence="1 7">Peripheral membrane protein</topology>
    </subcellularLocation>
</comment>
<dbReference type="InterPro" id="IPR007239">
    <property type="entry name" value="Atg5"/>
</dbReference>
<name>A0A1G4MHJ4_LACFM</name>
<dbReference type="InterPro" id="IPR048939">
    <property type="entry name" value="ATG5_UblA"/>
</dbReference>
<dbReference type="Gene3D" id="1.10.246.190">
    <property type="entry name" value="Autophagy protein Apg5, helix rich domain"/>
    <property type="match status" value="1"/>
</dbReference>
<evidence type="ECO:0000259" key="10">
    <source>
        <dbReference type="Pfam" id="PF20638"/>
    </source>
</evidence>
<dbReference type="GO" id="GO:0034045">
    <property type="term" value="C:phagophore assembly site membrane"/>
    <property type="evidence" value="ECO:0007669"/>
    <property type="project" value="UniProtKB-SubCell"/>
</dbReference>
<evidence type="ECO:0000256" key="4">
    <source>
        <dbReference type="ARBA" id="ARBA00022843"/>
    </source>
</evidence>
<dbReference type="GO" id="GO:0006995">
    <property type="term" value="P:cellular response to nitrogen starvation"/>
    <property type="evidence" value="ECO:0007669"/>
    <property type="project" value="TreeGrafter"/>
</dbReference>
<keyword evidence="6 7" id="KW-0072">Autophagy</keyword>
<dbReference type="InterPro" id="IPR042526">
    <property type="entry name" value="Atg5_HR"/>
</dbReference>
<sequence>MESIRRYQWNGSLNIEVLTDSAIVLAGTQEEKCRVSFRIPRDTYLTIYLPYILERLEEILKNNVTDRYKGWWFSFDQVPLDWTYPIGVLYDSLVQLDPSFRNSTMTSDTVNVWKLVIHHDEKLPPGIIPIINGMKQIQEYWMHQWKQACFVLNGSSKQIMSLAKADSMSFWYSILNRDQKTFDRILEKILQNRDTVKNIPLKIHVASSEVKLIESITNASTYDPKLTLNDILRRACPQIFSAEEPSCFAKPIVQGIEVPLDSLILNLFNCFMSFDGFLHVSVSQVKK</sequence>
<evidence type="ECO:0000256" key="2">
    <source>
        <dbReference type="ARBA" id="ARBA00006910"/>
    </source>
</evidence>
<dbReference type="Gene3D" id="3.10.20.620">
    <property type="match status" value="1"/>
</dbReference>
<comment type="function">
    <text evidence="7">Involved in cytoplasm to vacuole transport (Cvt) and autophagic vesicle formation.</text>
</comment>
<keyword evidence="3 7" id="KW-1017">Isopeptide bond</keyword>
<dbReference type="GO" id="GO:0005776">
    <property type="term" value="C:autophagosome"/>
    <property type="evidence" value="ECO:0007669"/>
    <property type="project" value="TreeGrafter"/>
</dbReference>
<dbReference type="GO" id="GO:0044233">
    <property type="term" value="C:mitochondria-associated endoplasmic reticulum membrane contact site"/>
    <property type="evidence" value="ECO:0007669"/>
    <property type="project" value="TreeGrafter"/>
</dbReference>
<evidence type="ECO:0000256" key="6">
    <source>
        <dbReference type="ARBA" id="ARBA00023006"/>
    </source>
</evidence>
<dbReference type="GO" id="GO:0000422">
    <property type="term" value="P:autophagy of mitochondrion"/>
    <property type="evidence" value="ECO:0007669"/>
    <property type="project" value="TreeGrafter"/>
</dbReference>
<dbReference type="Pfam" id="PF04106">
    <property type="entry name" value="ATG5_UblB"/>
    <property type="match status" value="1"/>
</dbReference>
<feature type="domain" description="Autophagy protein ATG5 UblB" evidence="8">
    <location>
        <begin position="198"/>
        <end position="282"/>
    </location>
</feature>
<dbReference type="GO" id="GO:0061908">
    <property type="term" value="C:phagophore"/>
    <property type="evidence" value="ECO:0007669"/>
    <property type="project" value="TreeGrafter"/>
</dbReference>
<comment type="similarity">
    <text evidence="2 7">Belongs to the ATG5 family.</text>
</comment>
<comment type="subunit">
    <text evidence="7">Conjugated with ATG12.</text>
</comment>
<evidence type="ECO:0000256" key="1">
    <source>
        <dbReference type="ARBA" id="ARBA00004623"/>
    </source>
</evidence>
<feature type="domain" description="Autophagy protein ATG5 UblA" evidence="10">
    <location>
        <begin position="9"/>
        <end position="118"/>
    </location>
</feature>
<feature type="domain" description="Autophagy protein ATG5 alpha-helical bundle region" evidence="9">
    <location>
        <begin position="135"/>
        <end position="191"/>
    </location>
</feature>
<dbReference type="InterPro" id="IPR048318">
    <property type="entry name" value="ATG5_UblB"/>
</dbReference>
<dbReference type="Gene3D" id="3.10.20.90">
    <property type="entry name" value="Phosphatidylinositol 3-kinase Catalytic Subunit, Chain A, domain 1"/>
    <property type="match status" value="1"/>
</dbReference>
<accession>A0A1G4MHJ4</accession>
<proteinExistence type="inferred from homology"/>
<keyword evidence="7" id="KW-0813">Transport</keyword>
<keyword evidence="4 7" id="KW-0832">Ubl conjugation</keyword>
<protein>
    <recommendedName>
        <fullName evidence="7">Autophagy protein 5</fullName>
    </recommendedName>
</protein>
<dbReference type="Pfam" id="PF20638">
    <property type="entry name" value="ATG5_UblA"/>
    <property type="match status" value="1"/>
</dbReference>
<dbReference type="OMA" id="SIQKAVW"/>
<organism evidence="11 12">
    <name type="scientific">Lachancea fermentati</name>
    <name type="common">Zygosaccharomyces fermentati</name>
    <dbReference type="NCBI Taxonomy" id="4955"/>
    <lineage>
        <taxon>Eukaryota</taxon>
        <taxon>Fungi</taxon>
        <taxon>Dikarya</taxon>
        <taxon>Ascomycota</taxon>
        <taxon>Saccharomycotina</taxon>
        <taxon>Saccharomycetes</taxon>
        <taxon>Saccharomycetales</taxon>
        <taxon>Saccharomycetaceae</taxon>
        <taxon>Lachancea</taxon>
    </lineage>
</organism>
<dbReference type="OrthoDB" id="272162at2759"/>
<dbReference type="InterPro" id="IPR042527">
    <property type="entry name" value="Atg5_UblA_dom_sf"/>
</dbReference>
<evidence type="ECO:0000313" key="12">
    <source>
        <dbReference type="Proteomes" id="UP000190831"/>
    </source>
</evidence>
<dbReference type="PANTHER" id="PTHR13040:SF2">
    <property type="entry name" value="AUTOPHAGY PROTEIN 5"/>
    <property type="match status" value="1"/>
</dbReference>
<evidence type="ECO:0000256" key="3">
    <source>
        <dbReference type="ARBA" id="ARBA00022499"/>
    </source>
</evidence>
<evidence type="ECO:0000259" key="8">
    <source>
        <dbReference type="Pfam" id="PF04106"/>
    </source>
</evidence>
<keyword evidence="12" id="KW-1185">Reference proteome</keyword>
<dbReference type="GO" id="GO:0034274">
    <property type="term" value="C:Atg12-Atg5-Atg16 complex"/>
    <property type="evidence" value="ECO:0007669"/>
    <property type="project" value="TreeGrafter"/>
</dbReference>
<dbReference type="STRING" id="4955.A0A1G4MHJ4"/>
<dbReference type="AlphaFoldDB" id="A0A1G4MHJ4"/>
<dbReference type="PANTHER" id="PTHR13040">
    <property type="entry name" value="AUTOPHAGY PROTEIN 5"/>
    <property type="match status" value="1"/>
</dbReference>
<dbReference type="EMBL" id="LT598486">
    <property type="protein sequence ID" value="SCW03368.1"/>
    <property type="molecule type" value="Genomic_DNA"/>
</dbReference>
<reference evidence="11 12" key="1">
    <citation type="submission" date="2016-03" db="EMBL/GenBank/DDBJ databases">
        <authorList>
            <person name="Devillers H."/>
        </authorList>
    </citation>
    <scope>NUCLEOTIDE SEQUENCE [LARGE SCALE GENOMIC DNA]</scope>
    <source>
        <strain evidence="11">CBS 6772</strain>
    </source>
</reference>
<dbReference type="InterPro" id="IPR048940">
    <property type="entry name" value="ATG5_HBR"/>
</dbReference>
<evidence type="ECO:0000313" key="11">
    <source>
        <dbReference type="EMBL" id="SCW03368.1"/>
    </source>
</evidence>
<keyword evidence="5" id="KW-0653">Protein transport</keyword>
<evidence type="ECO:0000256" key="7">
    <source>
        <dbReference type="RuleBase" id="RU361202"/>
    </source>
</evidence>
<evidence type="ECO:0000259" key="9">
    <source>
        <dbReference type="Pfam" id="PF20637"/>
    </source>
</evidence>
<evidence type="ECO:0000256" key="5">
    <source>
        <dbReference type="ARBA" id="ARBA00022927"/>
    </source>
</evidence>
<dbReference type="Pfam" id="PF20637">
    <property type="entry name" value="ATG5_HBR"/>
    <property type="match status" value="1"/>
</dbReference>
<dbReference type="Proteomes" id="UP000190831">
    <property type="component" value="Chromosome G"/>
</dbReference>
<keyword evidence="7" id="KW-0472">Membrane</keyword>
<dbReference type="GO" id="GO:0034727">
    <property type="term" value="P:piecemeal microautophagy of the nucleus"/>
    <property type="evidence" value="ECO:0007669"/>
    <property type="project" value="TreeGrafter"/>
</dbReference>
<dbReference type="GO" id="GO:0019776">
    <property type="term" value="F:Atg8-family ligase activity"/>
    <property type="evidence" value="ECO:0007669"/>
    <property type="project" value="TreeGrafter"/>
</dbReference>